<sequence>MVDLNGKIALTLPLPDLSTTILQSTQSSMPGIHSVLDFKKAAGLTIAQLKDSLQIWYSKYYKGTEFDVRLLKPRRFNIFLYGRINNPGPVRSFSTARLVDILISSGKCSYDADISRIKVFSVNGDVYNINLRKFYMEGDYSQNPLVATMHKVYIPLVKSGVVVVGAVKGYPVISFATREVQALSGNFILTFDANVLKIEVKDSLKVSEIINLAGGLRSYSIVEDIYSAKKGKVTLDTYIMPDDTLYIPPFTDKVFVAGEVKNPQPVPYLPGAGISTYISYCGGFTDRASRKPTVYRANKKLKNPLEIKPGDIIYVKPVTLKWWQDYAQILQIATTVVVTWLTLRK</sequence>
<dbReference type="AlphaFoldDB" id="A0A7V0LTJ0"/>
<dbReference type="Gene3D" id="3.10.560.10">
    <property type="entry name" value="Outer membrane lipoprotein wza domain like"/>
    <property type="match status" value="2"/>
</dbReference>
<dbReference type="InterPro" id="IPR049712">
    <property type="entry name" value="Poly_export"/>
</dbReference>
<feature type="domain" description="Soluble ligand binding" evidence="1">
    <location>
        <begin position="253"/>
        <end position="291"/>
    </location>
</feature>
<dbReference type="Pfam" id="PF10531">
    <property type="entry name" value="SLBB"/>
    <property type="match status" value="1"/>
</dbReference>
<dbReference type="GO" id="GO:0015159">
    <property type="term" value="F:polysaccharide transmembrane transporter activity"/>
    <property type="evidence" value="ECO:0007669"/>
    <property type="project" value="InterPro"/>
</dbReference>
<dbReference type="InterPro" id="IPR019554">
    <property type="entry name" value="Soluble_ligand-bd"/>
</dbReference>
<organism evidence="2">
    <name type="scientific">candidate division WOR-3 bacterium</name>
    <dbReference type="NCBI Taxonomy" id="2052148"/>
    <lineage>
        <taxon>Bacteria</taxon>
        <taxon>Bacteria division WOR-3</taxon>
    </lineage>
</organism>
<evidence type="ECO:0000313" key="2">
    <source>
        <dbReference type="EMBL" id="HDL59998.1"/>
    </source>
</evidence>
<evidence type="ECO:0000259" key="1">
    <source>
        <dbReference type="Pfam" id="PF10531"/>
    </source>
</evidence>
<dbReference type="Proteomes" id="UP000886381">
    <property type="component" value="Unassembled WGS sequence"/>
</dbReference>
<accession>A0A7V0LTJ0</accession>
<dbReference type="PANTHER" id="PTHR33619">
    <property type="entry name" value="POLYSACCHARIDE EXPORT PROTEIN GFCE-RELATED"/>
    <property type="match status" value="1"/>
</dbReference>
<dbReference type="EMBL" id="DRDR01000043">
    <property type="protein sequence ID" value="HDL59998.1"/>
    <property type="molecule type" value="Genomic_DNA"/>
</dbReference>
<proteinExistence type="predicted"/>
<comment type="caution">
    <text evidence="2">The sequence shown here is derived from an EMBL/GenBank/DDBJ whole genome shotgun (WGS) entry which is preliminary data.</text>
</comment>
<dbReference type="PANTHER" id="PTHR33619:SF3">
    <property type="entry name" value="POLYSACCHARIDE EXPORT PROTEIN GFCE-RELATED"/>
    <property type="match status" value="1"/>
</dbReference>
<name>A0A7V0LTJ0_UNCW3</name>
<gene>
    <name evidence="2" type="ORF">ENH14_00920</name>
</gene>
<protein>
    <recommendedName>
        <fullName evidence="1">Soluble ligand binding domain-containing protein</fullName>
    </recommendedName>
</protein>
<reference evidence="2" key="1">
    <citation type="journal article" date="2020" name="mSystems">
        <title>Genome- and Community-Level Interaction Insights into Carbon Utilization and Element Cycling Functions of Hydrothermarchaeota in Hydrothermal Sediment.</title>
        <authorList>
            <person name="Zhou Z."/>
            <person name="Liu Y."/>
            <person name="Xu W."/>
            <person name="Pan J."/>
            <person name="Luo Z.H."/>
            <person name="Li M."/>
        </authorList>
    </citation>
    <scope>NUCLEOTIDE SEQUENCE [LARGE SCALE GENOMIC DNA]</scope>
    <source>
        <strain evidence="2">HyVt-28</strain>
    </source>
</reference>